<reference evidence="1 2" key="1">
    <citation type="submission" date="2017-03" db="EMBL/GenBank/DDBJ databases">
        <authorList>
            <person name="Afonso C.L."/>
            <person name="Miller P.J."/>
            <person name="Scott M.A."/>
            <person name="Spackman E."/>
            <person name="Goraichik I."/>
            <person name="Dimitrov K.M."/>
            <person name="Suarez D.L."/>
            <person name="Swayne D.E."/>
        </authorList>
    </citation>
    <scope>NUCLEOTIDE SEQUENCE [LARGE SCALE GENOMIC DNA]</scope>
    <source>
        <strain evidence="1">Genome sequencing of Nitrospira japonica strain NJ11</strain>
    </source>
</reference>
<evidence type="ECO:0000313" key="2">
    <source>
        <dbReference type="Proteomes" id="UP000192042"/>
    </source>
</evidence>
<keyword evidence="2" id="KW-1185">Reference proteome</keyword>
<dbReference type="Proteomes" id="UP000192042">
    <property type="component" value="Chromosome I"/>
</dbReference>
<protein>
    <submittedName>
        <fullName evidence="1">Uncharacterized protein</fullName>
    </submittedName>
</protein>
<name>A0A1W1I176_9BACT</name>
<dbReference type="EMBL" id="LT828648">
    <property type="protein sequence ID" value="SLM46756.1"/>
    <property type="molecule type" value="Genomic_DNA"/>
</dbReference>
<sequence length="70" mass="7904">MRTVSAERRRNLSICLQDQLLSSRAGLALDVPTLEGLSVQTYRKSADNVTRRRTVRVRADDAMGWIMPSN</sequence>
<proteinExistence type="predicted"/>
<organism evidence="1 2">
    <name type="scientific">Nitrospira japonica</name>
    <dbReference type="NCBI Taxonomy" id="1325564"/>
    <lineage>
        <taxon>Bacteria</taxon>
        <taxon>Pseudomonadati</taxon>
        <taxon>Nitrospirota</taxon>
        <taxon>Nitrospiria</taxon>
        <taxon>Nitrospirales</taxon>
        <taxon>Nitrospiraceae</taxon>
        <taxon>Nitrospira</taxon>
    </lineage>
</organism>
<dbReference type="KEGG" id="nja:NSJP_0584"/>
<accession>A0A1W1I176</accession>
<dbReference type="AlphaFoldDB" id="A0A1W1I176"/>
<gene>
    <name evidence="1" type="ORF">NSJP_0584</name>
</gene>
<evidence type="ECO:0000313" key="1">
    <source>
        <dbReference type="EMBL" id="SLM46756.1"/>
    </source>
</evidence>